<feature type="region of interest" description="Disordered" evidence="8">
    <location>
        <begin position="670"/>
        <end position="740"/>
    </location>
</feature>
<keyword evidence="11" id="KW-1185">Reference proteome</keyword>
<feature type="compositionally biased region" description="Pro residues" evidence="8">
    <location>
        <begin position="674"/>
        <end position="687"/>
    </location>
</feature>
<dbReference type="Proteomes" id="UP000308652">
    <property type="component" value="Unassembled WGS sequence"/>
</dbReference>
<proteinExistence type="inferred from homology"/>
<dbReference type="GO" id="GO:0030133">
    <property type="term" value="C:transport vesicle"/>
    <property type="evidence" value="ECO:0007669"/>
    <property type="project" value="UniProtKB-SubCell"/>
</dbReference>
<dbReference type="GO" id="GO:0006893">
    <property type="term" value="P:Golgi to plasma membrane transport"/>
    <property type="evidence" value="ECO:0007669"/>
    <property type="project" value="TreeGrafter"/>
</dbReference>
<dbReference type="OrthoDB" id="642193at2759"/>
<sequence length="880" mass="95940">MDSSLRTRPSQAPRKGRSPTKLAKQGAGPIPRDKSKSRVDDKIKKRMSMRYAEMISSPTELQHVPAMPSISGMLPAGPRAAAMLHEGDEGVRDSEAARDQAKALGDDKKLLSSDDFDADAFLKLKLANSTEAELQSLQSSLQHVKEDTASELQRSVFKNYAEFVLISKEISVLENEMLELKELLSDYKSMPSVLHIPDPTSMSSATISTYKRSSVADLRILYLNQMHSLHAAIEGAAKFVPTTPGRHIVGEMEGVLSLNAATYKVVGKVKFVILDDALLVAKRRRRNMGGGETSGSTVNEGKLVAERCWPLNEMLVLDTKDSPTMTNVFKIRHGKETHVYRTEIAADKKTLLAQFRQVAEELAAKKRKEREGEHERRKSMWQGGGGDRSSAAAPPLPEWMVDLARKGGDIPGTGVDEKEKVERDTRWIGEWADNLTVAIALREWSKAVDLVEKGQARLPTTPALAPKLSALTSQLTSSLLASLALPSNHKSTVVSLISLLSRLKAGSAARNTFLEMRTQVIRSLTRKIRFEGDITAYVGDLTVVYFTGIKHTADWYLASFKENEVASSFISWAKKQVESYAETFRMQVYSKDVDPQLVQETIKITHTQSRKLLQEFGLDFRFLLDALLVEHPKESGLTKQAFSFQEHRISRQFEPASANAVKAKLAEMLSPQLPSAPPPPALSAPPPSRRRSPAPTPAHAPSAPSALNSNSLHPPPSAGLYPPSSSGIRSGNSVTSANTPQSAASVYTNDTQYSTTPGPSARAPYTSQYPASAIVRSRTPLGQSTTPSSAPAPAAPVASPLPRRARSPPMSANPLRPPTAPGARDRERFEERPRDRPPPRSARASPVPRSPAPPPRSANRPGSSAGQRPPIAVPSREGMI</sequence>
<dbReference type="AlphaFoldDB" id="A0A5C3MLI4"/>
<keyword evidence="4" id="KW-0813">Transport</keyword>
<evidence type="ECO:0000256" key="5">
    <source>
        <dbReference type="ARBA" id="ARBA00022483"/>
    </source>
</evidence>
<feature type="region of interest" description="Disordered" evidence="8">
    <location>
        <begin position="775"/>
        <end position="880"/>
    </location>
</feature>
<dbReference type="Pfam" id="PF25345">
    <property type="entry name" value="PH_EXO84"/>
    <property type="match status" value="1"/>
</dbReference>
<feature type="compositionally biased region" description="Low complexity" evidence="8">
    <location>
        <begin position="697"/>
        <end position="712"/>
    </location>
</feature>
<gene>
    <name evidence="10" type="ORF">BDQ12DRAFT_645406</name>
</gene>
<evidence type="ECO:0000256" key="8">
    <source>
        <dbReference type="SAM" id="MobiDB-lite"/>
    </source>
</evidence>
<dbReference type="EMBL" id="ML213593">
    <property type="protein sequence ID" value="TFK42011.1"/>
    <property type="molecule type" value="Genomic_DNA"/>
</dbReference>
<dbReference type="InterPro" id="IPR016159">
    <property type="entry name" value="Cullin_repeat-like_dom_sf"/>
</dbReference>
<dbReference type="GO" id="GO:0015031">
    <property type="term" value="P:protein transport"/>
    <property type="evidence" value="ECO:0007669"/>
    <property type="project" value="UniProtKB-KW"/>
</dbReference>
<dbReference type="InterPro" id="IPR042560">
    <property type="entry name" value="Exo84_C_2"/>
</dbReference>
<dbReference type="Gene3D" id="1.20.58.1220">
    <property type="entry name" value="Exo84p, C-terminal helical domain"/>
    <property type="match status" value="1"/>
</dbReference>
<reference evidence="10 11" key="1">
    <citation type="journal article" date="2019" name="Nat. Ecol. Evol.">
        <title>Megaphylogeny resolves global patterns of mushroom evolution.</title>
        <authorList>
            <person name="Varga T."/>
            <person name="Krizsan K."/>
            <person name="Foldi C."/>
            <person name="Dima B."/>
            <person name="Sanchez-Garcia M."/>
            <person name="Sanchez-Ramirez S."/>
            <person name="Szollosi G.J."/>
            <person name="Szarkandi J.G."/>
            <person name="Papp V."/>
            <person name="Albert L."/>
            <person name="Andreopoulos W."/>
            <person name="Angelini C."/>
            <person name="Antonin V."/>
            <person name="Barry K.W."/>
            <person name="Bougher N.L."/>
            <person name="Buchanan P."/>
            <person name="Buyck B."/>
            <person name="Bense V."/>
            <person name="Catcheside P."/>
            <person name="Chovatia M."/>
            <person name="Cooper J."/>
            <person name="Damon W."/>
            <person name="Desjardin D."/>
            <person name="Finy P."/>
            <person name="Geml J."/>
            <person name="Haridas S."/>
            <person name="Hughes K."/>
            <person name="Justo A."/>
            <person name="Karasinski D."/>
            <person name="Kautmanova I."/>
            <person name="Kiss B."/>
            <person name="Kocsube S."/>
            <person name="Kotiranta H."/>
            <person name="LaButti K.M."/>
            <person name="Lechner B.E."/>
            <person name="Liimatainen K."/>
            <person name="Lipzen A."/>
            <person name="Lukacs Z."/>
            <person name="Mihaltcheva S."/>
            <person name="Morgado L.N."/>
            <person name="Niskanen T."/>
            <person name="Noordeloos M.E."/>
            <person name="Ohm R.A."/>
            <person name="Ortiz-Santana B."/>
            <person name="Ovrebo C."/>
            <person name="Racz N."/>
            <person name="Riley R."/>
            <person name="Savchenko A."/>
            <person name="Shiryaev A."/>
            <person name="Soop K."/>
            <person name="Spirin V."/>
            <person name="Szebenyi C."/>
            <person name="Tomsovsky M."/>
            <person name="Tulloss R.E."/>
            <person name="Uehling J."/>
            <person name="Grigoriev I.V."/>
            <person name="Vagvolgyi C."/>
            <person name="Papp T."/>
            <person name="Martin F.M."/>
            <person name="Miettinen O."/>
            <person name="Hibbett D.S."/>
            <person name="Nagy L.G."/>
        </authorList>
    </citation>
    <scope>NUCLEOTIDE SEQUENCE [LARGE SCALE GENOMIC DNA]</scope>
    <source>
        <strain evidence="10 11">CBS 166.37</strain>
    </source>
</reference>
<evidence type="ECO:0000256" key="3">
    <source>
        <dbReference type="ARBA" id="ARBA00021269"/>
    </source>
</evidence>
<evidence type="ECO:0000256" key="1">
    <source>
        <dbReference type="ARBA" id="ARBA00004398"/>
    </source>
</evidence>
<dbReference type="STRING" id="68775.A0A5C3MLI4"/>
<dbReference type="PANTHER" id="PTHR21426:SF12">
    <property type="entry name" value="EXOCYST COMPLEX COMPONENT 8"/>
    <property type="match status" value="1"/>
</dbReference>
<dbReference type="Pfam" id="PF08700">
    <property type="entry name" value="VPS51_Exo84_N"/>
    <property type="match status" value="1"/>
</dbReference>
<dbReference type="GO" id="GO:0000145">
    <property type="term" value="C:exocyst"/>
    <property type="evidence" value="ECO:0007669"/>
    <property type="project" value="InterPro"/>
</dbReference>
<evidence type="ECO:0000256" key="2">
    <source>
        <dbReference type="ARBA" id="ARBA00007210"/>
    </source>
</evidence>
<feature type="compositionally biased region" description="Basic and acidic residues" evidence="8">
    <location>
        <begin position="823"/>
        <end position="838"/>
    </location>
</feature>
<dbReference type="Gene3D" id="1.20.58.1210">
    <property type="entry name" value="Exo84p, N-terminal helical domain"/>
    <property type="match status" value="1"/>
</dbReference>
<feature type="compositionally biased region" description="Polar residues" evidence="8">
    <location>
        <begin position="723"/>
        <end position="740"/>
    </location>
</feature>
<feature type="region of interest" description="Disordered" evidence="8">
    <location>
        <begin position="365"/>
        <end position="392"/>
    </location>
</feature>
<organism evidence="10 11">
    <name type="scientific">Crucibulum laeve</name>
    <dbReference type="NCBI Taxonomy" id="68775"/>
    <lineage>
        <taxon>Eukaryota</taxon>
        <taxon>Fungi</taxon>
        <taxon>Dikarya</taxon>
        <taxon>Basidiomycota</taxon>
        <taxon>Agaricomycotina</taxon>
        <taxon>Agaricomycetes</taxon>
        <taxon>Agaricomycetidae</taxon>
        <taxon>Agaricales</taxon>
        <taxon>Agaricineae</taxon>
        <taxon>Nidulariaceae</taxon>
        <taxon>Crucibulum</taxon>
    </lineage>
</organism>
<dbReference type="SUPFAM" id="SSF50729">
    <property type="entry name" value="PH domain-like"/>
    <property type="match status" value="1"/>
</dbReference>
<dbReference type="InterPro" id="IPR032403">
    <property type="entry name" value="Exo84_C"/>
</dbReference>
<evidence type="ECO:0000259" key="9">
    <source>
        <dbReference type="Pfam" id="PF16528"/>
    </source>
</evidence>
<feature type="compositionally biased region" description="Basic and acidic residues" evidence="8">
    <location>
        <begin position="31"/>
        <end position="43"/>
    </location>
</feature>
<dbReference type="GO" id="GO:0006887">
    <property type="term" value="P:exocytosis"/>
    <property type="evidence" value="ECO:0007669"/>
    <property type="project" value="UniProtKB-KW"/>
</dbReference>
<feature type="coiled-coil region" evidence="7">
    <location>
        <begin position="127"/>
        <end position="190"/>
    </location>
</feature>
<evidence type="ECO:0000256" key="4">
    <source>
        <dbReference type="ARBA" id="ARBA00022448"/>
    </source>
</evidence>
<feature type="compositionally biased region" description="Basic and acidic residues" evidence="8">
    <location>
        <begin position="365"/>
        <end position="378"/>
    </location>
</feature>
<dbReference type="InterPro" id="IPR033961">
    <property type="entry name" value="Exo84"/>
</dbReference>
<evidence type="ECO:0000256" key="6">
    <source>
        <dbReference type="ARBA" id="ARBA00022927"/>
    </source>
</evidence>
<dbReference type="InterPro" id="IPR042561">
    <property type="entry name" value="Exo84_C_1"/>
</dbReference>
<keyword evidence="5" id="KW-0268">Exocytosis</keyword>
<accession>A0A5C3MLI4</accession>
<dbReference type="InterPro" id="IPR011993">
    <property type="entry name" value="PH-like_dom_sf"/>
</dbReference>
<keyword evidence="7" id="KW-0175">Coiled coil</keyword>
<feature type="domain" description="Exocyst component Exo84 C-terminal" evidence="9">
    <location>
        <begin position="426"/>
        <end position="620"/>
    </location>
</feature>
<comment type="subcellular location">
    <subcellularLocation>
        <location evidence="1">Cytoplasmic vesicle</location>
        <location evidence="1">Secretory vesicle</location>
    </subcellularLocation>
</comment>
<feature type="compositionally biased region" description="Low complexity" evidence="8">
    <location>
        <begin position="787"/>
        <end position="814"/>
    </location>
</feature>
<dbReference type="PANTHER" id="PTHR21426">
    <property type="entry name" value="EXOCYST COMPLEX COMPONENT 8"/>
    <property type="match status" value="1"/>
</dbReference>
<keyword evidence="6" id="KW-0653">Protein transport</keyword>
<name>A0A5C3MLI4_9AGAR</name>
<protein>
    <recommendedName>
        <fullName evidence="3">Exocyst complex component EXO84</fullName>
    </recommendedName>
</protein>
<dbReference type="SUPFAM" id="SSF74788">
    <property type="entry name" value="Cullin repeat-like"/>
    <property type="match status" value="1"/>
</dbReference>
<feature type="region of interest" description="Disordered" evidence="8">
    <location>
        <begin position="1"/>
        <end position="43"/>
    </location>
</feature>
<dbReference type="Gene3D" id="2.30.29.30">
    <property type="entry name" value="Pleckstrin-homology domain (PH domain)/Phosphotyrosine-binding domain (PTB)"/>
    <property type="match status" value="1"/>
</dbReference>
<evidence type="ECO:0000313" key="11">
    <source>
        <dbReference type="Proteomes" id="UP000308652"/>
    </source>
</evidence>
<evidence type="ECO:0000256" key="7">
    <source>
        <dbReference type="SAM" id="Coils"/>
    </source>
</evidence>
<feature type="compositionally biased region" description="Polar residues" evidence="8">
    <location>
        <begin position="1"/>
        <end position="10"/>
    </location>
</feature>
<comment type="similarity">
    <text evidence="2">Belongs to the EXO84 family.</text>
</comment>
<evidence type="ECO:0000313" key="10">
    <source>
        <dbReference type="EMBL" id="TFK42011.1"/>
    </source>
</evidence>
<dbReference type="Pfam" id="PF16528">
    <property type="entry name" value="Exo84_C"/>
    <property type="match status" value="1"/>
</dbReference>